<evidence type="ECO:0000259" key="1">
    <source>
        <dbReference type="Pfam" id="PF03713"/>
    </source>
</evidence>
<name>A0ABV5UMW1_9PSEU</name>
<sequence length="215" mass="23359">MDFRRVPAAVKAAAVVVVLLLGAAIGVLLQSSVSAPDAVAEPGGIEVGFAQDMTVHHRQAVTMGSWARDRTTDGAVRQLAFDVERGQTEQIGRMQGWLAAWDRPSQPAGRYMTWMPDDGHNHRGAAGFDGVATMPGMATEQELARLRSLSGREMDVYFLQLMRRHHQGGLPMAQYALDRAGVPAVRSLARSIVASQTDEVGVIEHMLFLRGAKAW</sequence>
<dbReference type="PANTHER" id="PTHR36933">
    <property type="entry name" value="SLL0788 PROTEIN"/>
    <property type="match status" value="1"/>
</dbReference>
<organism evidence="2 3">
    <name type="scientific">Amycolatopsis plumensis</name>
    <dbReference type="NCBI Taxonomy" id="236508"/>
    <lineage>
        <taxon>Bacteria</taxon>
        <taxon>Bacillati</taxon>
        <taxon>Actinomycetota</taxon>
        <taxon>Actinomycetes</taxon>
        <taxon>Pseudonocardiales</taxon>
        <taxon>Pseudonocardiaceae</taxon>
        <taxon>Amycolatopsis</taxon>
    </lineage>
</organism>
<dbReference type="PANTHER" id="PTHR36933:SF1">
    <property type="entry name" value="SLL0788 PROTEIN"/>
    <property type="match status" value="1"/>
</dbReference>
<evidence type="ECO:0000313" key="2">
    <source>
        <dbReference type="EMBL" id="MFB9691368.1"/>
    </source>
</evidence>
<gene>
    <name evidence="2" type="ORF">ACFFTO_44995</name>
</gene>
<feature type="domain" description="DUF305" evidence="1">
    <location>
        <begin position="46"/>
        <end position="207"/>
    </location>
</feature>
<dbReference type="Gene3D" id="1.20.1260.10">
    <property type="match status" value="1"/>
</dbReference>
<protein>
    <submittedName>
        <fullName evidence="2">DUF305 domain-containing protein</fullName>
    </submittedName>
</protein>
<reference evidence="2 3" key="1">
    <citation type="submission" date="2024-09" db="EMBL/GenBank/DDBJ databases">
        <authorList>
            <person name="Sun Q."/>
            <person name="Mori K."/>
        </authorList>
    </citation>
    <scope>NUCLEOTIDE SEQUENCE [LARGE SCALE GENOMIC DNA]</scope>
    <source>
        <strain evidence="2 3">JCM 13852</strain>
    </source>
</reference>
<dbReference type="InterPro" id="IPR005183">
    <property type="entry name" value="DUF305_CopM-like"/>
</dbReference>
<comment type="caution">
    <text evidence="2">The sequence shown here is derived from an EMBL/GenBank/DDBJ whole genome shotgun (WGS) entry which is preliminary data.</text>
</comment>
<evidence type="ECO:0000313" key="3">
    <source>
        <dbReference type="Proteomes" id="UP001589535"/>
    </source>
</evidence>
<dbReference type="Proteomes" id="UP001589535">
    <property type="component" value="Unassembled WGS sequence"/>
</dbReference>
<accession>A0ABV5UMW1</accession>
<dbReference type="Pfam" id="PF03713">
    <property type="entry name" value="DUF305"/>
    <property type="match status" value="1"/>
</dbReference>
<dbReference type="RefSeq" id="WP_378208232.1">
    <property type="nucleotide sequence ID" value="NZ_JBHMBK010000090.1"/>
</dbReference>
<proteinExistence type="predicted"/>
<dbReference type="EMBL" id="JBHMBK010000090">
    <property type="protein sequence ID" value="MFB9691368.1"/>
    <property type="molecule type" value="Genomic_DNA"/>
</dbReference>
<dbReference type="InterPro" id="IPR012347">
    <property type="entry name" value="Ferritin-like"/>
</dbReference>
<keyword evidence="3" id="KW-1185">Reference proteome</keyword>